<evidence type="ECO:0000313" key="1">
    <source>
        <dbReference type="EMBL" id="AFK34130.1"/>
    </source>
</evidence>
<sequence>MSLLRISRNTISRAIHLTNKNLTGKISTFGLLKRIVKPPMSAISDHPGKSNSSFHRLHLLRRRFHLTNSAVLLFLGGSCSDELVQ</sequence>
<reference evidence="1" key="1">
    <citation type="submission" date="2012-05" db="EMBL/GenBank/DDBJ databases">
        <authorList>
            <person name="Krishnakumar V."/>
            <person name="Cheung F."/>
            <person name="Xiao Y."/>
            <person name="Chan A."/>
            <person name="Moskal W.A."/>
            <person name="Town C.D."/>
        </authorList>
    </citation>
    <scope>NUCLEOTIDE SEQUENCE</scope>
</reference>
<dbReference type="EMBL" id="BT134335">
    <property type="protein sequence ID" value="AFK34130.1"/>
    <property type="molecule type" value="mRNA"/>
</dbReference>
<organism evidence="1">
    <name type="scientific">Medicago truncatula</name>
    <name type="common">Barrel medic</name>
    <name type="synonym">Medicago tribuloides</name>
    <dbReference type="NCBI Taxonomy" id="3880"/>
    <lineage>
        <taxon>Eukaryota</taxon>
        <taxon>Viridiplantae</taxon>
        <taxon>Streptophyta</taxon>
        <taxon>Embryophyta</taxon>
        <taxon>Tracheophyta</taxon>
        <taxon>Spermatophyta</taxon>
        <taxon>Magnoliopsida</taxon>
        <taxon>eudicotyledons</taxon>
        <taxon>Gunneridae</taxon>
        <taxon>Pentapetalae</taxon>
        <taxon>rosids</taxon>
        <taxon>fabids</taxon>
        <taxon>Fabales</taxon>
        <taxon>Fabaceae</taxon>
        <taxon>Papilionoideae</taxon>
        <taxon>50 kb inversion clade</taxon>
        <taxon>NPAAA clade</taxon>
        <taxon>Hologalegina</taxon>
        <taxon>IRL clade</taxon>
        <taxon>Trifolieae</taxon>
        <taxon>Medicago</taxon>
    </lineage>
</organism>
<accession>I3S1I8</accession>
<name>I3S1I8_MEDTR</name>
<dbReference type="AlphaFoldDB" id="I3S1I8"/>
<protein>
    <submittedName>
        <fullName evidence="1">Uncharacterized protein</fullName>
    </submittedName>
</protein>
<proteinExistence type="evidence at transcript level"/>